<dbReference type="EMBL" id="CM039172">
    <property type="protein sequence ID" value="KAH9778393.1"/>
    <property type="molecule type" value="Genomic_DNA"/>
</dbReference>
<gene>
    <name evidence="1" type="ORF">KPL71_007341</name>
</gene>
<comment type="caution">
    <text evidence="1">The sequence shown here is derived from an EMBL/GenBank/DDBJ whole genome shotgun (WGS) entry which is preliminary data.</text>
</comment>
<protein>
    <submittedName>
        <fullName evidence="1">Protein MIS12-like</fullName>
    </submittedName>
</protein>
<sequence>MEGSESEAVFNSLNLNPQLFINETLNTVDDLVDEAFNFYLQQASTLLKTEDTDKSQDLSKGVAYIRNLIQLALDKRLSVWEKYCLHHCFSVPEGFSLPKSVVEVLYIHLTALHSNIATSHNLAYLLICRLTSLTACLTFFKLNELPCESSLCQDAFNDSDLDVQMDSLRDKLAAVGKESSELSRELQALEKQSSATDHSAGLVSEALQLYDQNSVHDLFQEMVKTASELHMKMHNLKTKRMNDMQHIKVERVNNADRGFCSLNRGKGLYNANLEGIQDCLAELKKM</sequence>
<organism evidence="1 2">
    <name type="scientific">Citrus sinensis</name>
    <name type="common">Sweet orange</name>
    <name type="synonym">Citrus aurantium var. sinensis</name>
    <dbReference type="NCBI Taxonomy" id="2711"/>
    <lineage>
        <taxon>Eukaryota</taxon>
        <taxon>Viridiplantae</taxon>
        <taxon>Streptophyta</taxon>
        <taxon>Embryophyta</taxon>
        <taxon>Tracheophyta</taxon>
        <taxon>Spermatophyta</taxon>
        <taxon>Magnoliopsida</taxon>
        <taxon>eudicotyledons</taxon>
        <taxon>Gunneridae</taxon>
        <taxon>Pentapetalae</taxon>
        <taxon>rosids</taxon>
        <taxon>malvids</taxon>
        <taxon>Sapindales</taxon>
        <taxon>Rutaceae</taxon>
        <taxon>Aurantioideae</taxon>
        <taxon>Citrus</taxon>
    </lineage>
</organism>
<keyword evidence="2" id="KW-1185">Reference proteome</keyword>
<evidence type="ECO:0000313" key="1">
    <source>
        <dbReference type="EMBL" id="KAH9778393.1"/>
    </source>
</evidence>
<proteinExistence type="predicted"/>
<dbReference type="Proteomes" id="UP000829398">
    <property type="component" value="Chromosome 3"/>
</dbReference>
<name>A0ACB8LYN7_CITSI</name>
<evidence type="ECO:0000313" key="2">
    <source>
        <dbReference type="Proteomes" id="UP000829398"/>
    </source>
</evidence>
<accession>A0ACB8LYN7</accession>
<reference evidence="2" key="1">
    <citation type="journal article" date="2023" name="Hortic. Res.">
        <title>A chromosome-level phased genome enabling allele-level studies in sweet orange: a case study on citrus Huanglongbing tolerance.</title>
        <authorList>
            <person name="Wu B."/>
            <person name="Yu Q."/>
            <person name="Deng Z."/>
            <person name="Duan Y."/>
            <person name="Luo F."/>
            <person name="Gmitter F. Jr."/>
        </authorList>
    </citation>
    <scope>NUCLEOTIDE SEQUENCE [LARGE SCALE GENOMIC DNA]</scope>
    <source>
        <strain evidence="2">cv. Valencia</strain>
    </source>
</reference>